<name>A0A8J7Q4Z0_9BACT</name>
<keyword evidence="8" id="KW-0067">ATP-binding</keyword>
<dbReference type="Pfam" id="PF02518">
    <property type="entry name" value="HATPase_c"/>
    <property type="match status" value="1"/>
</dbReference>
<keyword evidence="5" id="KW-0808">Transferase</keyword>
<comment type="subcellular location">
    <subcellularLocation>
        <location evidence="2">Cell membrane</location>
        <topology evidence="2">Multi-pass membrane protein</topology>
    </subcellularLocation>
</comment>
<organism evidence="11 12">
    <name type="scientific">Acanthopleuribacter pedis</name>
    <dbReference type="NCBI Taxonomy" id="442870"/>
    <lineage>
        <taxon>Bacteria</taxon>
        <taxon>Pseudomonadati</taxon>
        <taxon>Acidobacteriota</taxon>
        <taxon>Holophagae</taxon>
        <taxon>Acanthopleuribacterales</taxon>
        <taxon>Acanthopleuribacteraceae</taxon>
        <taxon>Acanthopleuribacter</taxon>
    </lineage>
</organism>
<dbReference type="InterPro" id="IPR005467">
    <property type="entry name" value="His_kinase_dom"/>
</dbReference>
<dbReference type="CDD" id="cd00082">
    <property type="entry name" value="HisKA"/>
    <property type="match status" value="1"/>
</dbReference>
<evidence type="ECO:0000256" key="1">
    <source>
        <dbReference type="ARBA" id="ARBA00000085"/>
    </source>
</evidence>
<dbReference type="GO" id="GO:0005524">
    <property type="term" value="F:ATP binding"/>
    <property type="evidence" value="ECO:0007669"/>
    <property type="project" value="UniProtKB-KW"/>
</dbReference>
<dbReference type="Gene3D" id="3.30.565.10">
    <property type="entry name" value="Histidine kinase-like ATPase, C-terminal domain"/>
    <property type="match status" value="1"/>
</dbReference>
<feature type="transmembrane region" description="Helical" evidence="9">
    <location>
        <begin position="20"/>
        <end position="42"/>
    </location>
</feature>
<keyword evidence="12" id="KW-1185">Reference proteome</keyword>
<gene>
    <name evidence="11" type="ORF">J3U88_05740</name>
</gene>
<dbReference type="Proteomes" id="UP000664417">
    <property type="component" value="Unassembled WGS sequence"/>
</dbReference>
<feature type="transmembrane region" description="Helical" evidence="9">
    <location>
        <begin position="162"/>
        <end position="183"/>
    </location>
</feature>
<keyword evidence="6" id="KW-0547">Nucleotide-binding</keyword>
<evidence type="ECO:0000313" key="11">
    <source>
        <dbReference type="EMBL" id="MBO1317956.1"/>
    </source>
</evidence>
<dbReference type="InterPro" id="IPR050980">
    <property type="entry name" value="2C_sensor_his_kinase"/>
</dbReference>
<feature type="transmembrane region" description="Helical" evidence="9">
    <location>
        <begin position="131"/>
        <end position="150"/>
    </location>
</feature>
<evidence type="ECO:0000259" key="10">
    <source>
        <dbReference type="PROSITE" id="PS50109"/>
    </source>
</evidence>
<keyword evidence="9" id="KW-0812">Transmembrane</keyword>
<evidence type="ECO:0000256" key="3">
    <source>
        <dbReference type="ARBA" id="ARBA00012438"/>
    </source>
</evidence>
<evidence type="ECO:0000256" key="8">
    <source>
        <dbReference type="ARBA" id="ARBA00022840"/>
    </source>
</evidence>
<accession>A0A8J7Q4Z0</accession>
<dbReference type="EC" id="2.7.13.3" evidence="3"/>
<dbReference type="InterPro" id="IPR036890">
    <property type="entry name" value="HATPase_C_sf"/>
</dbReference>
<dbReference type="SUPFAM" id="SSF55874">
    <property type="entry name" value="ATPase domain of HSP90 chaperone/DNA topoisomerase II/histidine kinase"/>
    <property type="match status" value="1"/>
</dbReference>
<dbReference type="CDD" id="cd00075">
    <property type="entry name" value="HATPase"/>
    <property type="match status" value="1"/>
</dbReference>
<feature type="domain" description="Histidine kinase" evidence="10">
    <location>
        <begin position="212"/>
        <end position="415"/>
    </location>
</feature>
<proteinExistence type="predicted"/>
<comment type="catalytic activity">
    <reaction evidence="1">
        <text>ATP + protein L-histidine = ADP + protein N-phospho-L-histidine.</text>
        <dbReference type="EC" id="2.7.13.3"/>
    </reaction>
</comment>
<evidence type="ECO:0000256" key="9">
    <source>
        <dbReference type="SAM" id="Phobius"/>
    </source>
</evidence>
<keyword evidence="9" id="KW-1133">Transmembrane helix</keyword>
<dbReference type="SUPFAM" id="SSF47384">
    <property type="entry name" value="Homodimeric domain of signal transducing histidine kinase"/>
    <property type="match status" value="1"/>
</dbReference>
<keyword evidence="9" id="KW-0472">Membrane</keyword>
<comment type="caution">
    <text evidence="11">The sequence shown here is derived from an EMBL/GenBank/DDBJ whole genome shotgun (WGS) entry which is preliminary data.</text>
</comment>
<protein>
    <recommendedName>
        <fullName evidence="3">histidine kinase</fullName>
        <ecNumber evidence="3">2.7.13.3</ecNumber>
    </recommendedName>
</protein>
<dbReference type="Gene3D" id="1.10.287.130">
    <property type="match status" value="1"/>
</dbReference>
<evidence type="ECO:0000313" key="12">
    <source>
        <dbReference type="Proteomes" id="UP000664417"/>
    </source>
</evidence>
<evidence type="ECO:0000256" key="2">
    <source>
        <dbReference type="ARBA" id="ARBA00004651"/>
    </source>
</evidence>
<evidence type="ECO:0000256" key="7">
    <source>
        <dbReference type="ARBA" id="ARBA00022777"/>
    </source>
</evidence>
<keyword evidence="4" id="KW-1003">Cell membrane</keyword>
<keyword evidence="7 11" id="KW-0418">Kinase</keyword>
<dbReference type="SMART" id="SM00387">
    <property type="entry name" value="HATPase_c"/>
    <property type="match status" value="1"/>
</dbReference>
<evidence type="ECO:0000256" key="6">
    <source>
        <dbReference type="ARBA" id="ARBA00022741"/>
    </source>
</evidence>
<sequence>MAPVTPNQTPLIPEDWDQPLIFAWILRFRAAAVLALSGGLAAGFGLEIVARRSFWFAAAILACAAVSWIYGQLAQRAKVRPGPWSLFLQMGLDLGVFVSVVLLTGAHTNPFHAFYFLYAVLGAFWLTRARAAAYLLLWSSGLLLLGHHYLSPLSKPFVESWLLPRLVVGWVVFAGVFAVAHLVRRYRFHLERVHRRQSYAEHLQSLGALTAGVCHQLNSPLNTALLRLNRLKRGGLTENADLQALERALEQCRDALQGLQEKRLVADGLNQVPIDAATFLEDVFRGWSQARPDQKLTAAFQIGRHGALQFPALPVAEMIWDLLDNASEAVQGEGRIMLAAENENGAVTLSLRDNGPGFPQRVLQSLGKPFNSEKADGGGIGLYNAFLLMNALGGNMRLENPSDGGAKVSLVFTGA</sequence>
<dbReference type="InterPro" id="IPR003661">
    <property type="entry name" value="HisK_dim/P_dom"/>
</dbReference>
<dbReference type="InterPro" id="IPR003594">
    <property type="entry name" value="HATPase_dom"/>
</dbReference>
<feature type="transmembrane region" description="Helical" evidence="9">
    <location>
        <begin position="94"/>
        <end position="119"/>
    </location>
</feature>
<dbReference type="PANTHER" id="PTHR44936">
    <property type="entry name" value="SENSOR PROTEIN CREC"/>
    <property type="match status" value="1"/>
</dbReference>
<dbReference type="AlphaFoldDB" id="A0A8J7Q4Z0"/>
<dbReference type="InterPro" id="IPR036097">
    <property type="entry name" value="HisK_dim/P_sf"/>
</dbReference>
<dbReference type="GO" id="GO:0000155">
    <property type="term" value="F:phosphorelay sensor kinase activity"/>
    <property type="evidence" value="ECO:0007669"/>
    <property type="project" value="InterPro"/>
</dbReference>
<dbReference type="RefSeq" id="WP_207857478.1">
    <property type="nucleotide sequence ID" value="NZ_JAFREP010000004.1"/>
</dbReference>
<dbReference type="PANTHER" id="PTHR44936:SF10">
    <property type="entry name" value="SENSOR PROTEIN RSTB"/>
    <property type="match status" value="1"/>
</dbReference>
<dbReference type="EMBL" id="JAFREP010000004">
    <property type="protein sequence ID" value="MBO1317956.1"/>
    <property type="molecule type" value="Genomic_DNA"/>
</dbReference>
<evidence type="ECO:0000256" key="5">
    <source>
        <dbReference type="ARBA" id="ARBA00022679"/>
    </source>
</evidence>
<reference evidence="11" key="1">
    <citation type="submission" date="2021-03" db="EMBL/GenBank/DDBJ databases">
        <authorList>
            <person name="Wang G."/>
        </authorList>
    </citation>
    <scope>NUCLEOTIDE SEQUENCE</scope>
    <source>
        <strain evidence="11">KCTC 12899</strain>
    </source>
</reference>
<dbReference type="GO" id="GO:0005886">
    <property type="term" value="C:plasma membrane"/>
    <property type="evidence" value="ECO:0007669"/>
    <property type="project" value="UniProtKB-SubCell"/>
</dbReference>
<dbReference type="PROSITE" id="PS50109">
    <property type="entry name" value="HIS_KIN"/>
    <property type="match status" value="1"/>
</dbReference>
<feature type="transmembrane region" description="Helical" evidence="9">
    <location>
        <begin position="54"/>
        <end position="74"/>
    </location>
</feature>
<evidence type="ECO:0000256" key="4">
    <source>
        <dbReference type="ARBA" id="ARBA00022475"/>
    </source>
</evidence>